<accession>A0A8J3J3Q5</accession>
<evidence type="ECO:0000256" key="2">
    <source>
        <dbReference type="SAM" id="Phobius"/>
    </source>
</evidence>
<keyword evidence="5" id="KW-1185">Reference proteome</keyword>
<reference evidence="4" key="1">
    <citation type="submission" date="2021-01" db="EMBL/GenBank/DDBJ databases">
        <title>Whole genome shotgun sequence of Actinocatenispora rupis NBRC 107355.</title>
        <authorList>
            <person name="Komaki H."/>
            <person name="Tamura T."/>
        </authorList>
    </citation>
    <scope>NUCLEOTIDE SEQUENCE</scope>
    <source>
        <strain evidence="4">NBRC 107355</strain>
    </source>
</reference>
<protein>
    <submittedName>
        <fullName evidence="4">Membrane protein</fullName>
    </submittedName>
</protein>
<keyword evidence="2" id="KW-0812">Transmembrane</keyword>
<feature type="transmembrane region" description="Helical" evidence="2">
    <location>
        <begin position="171"/>
        <end position="187"/>
    </location>
</feature>
<evidence type="ECO:0000313" key="5">
    <source>
        <dbReference type="Proteomes" id="UP000612808"/>
    </source>
</evidence>
<feature type="region of interest" description="Disordered" evidence="1">
    <location>
        <begin position="195"/>
        <end position="238"/>
    </location>
</feature>
<dbReference type="InterPro" id="IPR027383">
    <property type="entry name" value="Znf_put"/>
</dbReference>
<sequence>MECETCRESLSARLDGEAGPDPAVDAHLAGCAACRDWSERAVALTRRLRVRPVPPAPDLTDRIMAAAPPPAPPRGTGWRVALAVVALAQLGLGVGQLFGWHAGSPVMPAAMESHLFNESTAWNVALAFGLGWVAWRGAAGGLLPVFGGFLVLVGAYSAHDLVSGTATAARVLTHGLLLLGFVLMLVVDRRGRPRTGPVTAMPDDLPSPGTAGEDSTPAPARRHRRYALRPVDRRRDAA</sequence>
<dbReference type="EMBL" id="BOMB01000010">
    <property type="protein sequence ID" value="GID11056.1"/>
    <property type="molecule type" value="Genomic_DNA"/>
</dbReference>
<feature type="transmembrane region" description="Helical" evidence="2">
    <location>
        <begin position="142"/>
        <end position="159"/>
    </location>
</feature>
<feature type="domain" description="Putative zinc-finger" evidence="3">
    <location>
        <begin position="3"/>
        <end position="35"/>
    </location>
</feature>
<proteinExistence type="predicted"/>
<dbReference type="Proteomes" id="UP000612808">
    <property type="component" value="Unassembled WGS sequence"/>
</dbReference>
<dbReference type="Pfam" id="PF13490">
    <property type="entry name" value="zf-HC2"/>
    <property type="match status" value="1"/>
</dbReference>
<name>A0A8J3J3Q5_9ACTN</name>
<gene>
    <name evidence="4" type="ORF">Aru02nite_19450</name>
</gene>
<evidence type="ECO:0000313" key="4">
    <source>
        <dbReference type="EMBL" id="GID11056.1"/>
    </source>
</evidence>
<evidence type="ECO:0000259" key="3">
    <source>
        <dbReference type="Pfam" id="PF13490"/>
    </source>
</evidence>
<keyword evidence="2" id="KW-0472">Membrane</keyword>
<evidence type="ECO:0000256" key="1">
    <source>
        <dbReference type="SAM" id="MobiDB-lite"/>
    </source>
</evidence>
<dbReference type="RefSeq" id="WP_203656787.1">
    <property type="nucleotide sequence ID" value="NZ_BAAAZM010000019.1"/>
</dbReference>
<comment type="caution">
    <text evidence="4">The sequence shown here is derived from an EMBL/GenBank/DDBJ whole genome shotgun (WGS) entry which is preliminary data.</text>
</comment>
<keyword evidence="2" id="KW-1133">Transmembrane helix</keyword>
<dbReference type="AlphaFoldDB" id="A0A8J3J3Q5"/>
<organism evidence="4 5">
    <name type="scientific">Actinocatenispora rupis</name>
    <dbReference type="NCBI Taxonomy" id="519421"/>
    <lineage>
        <taxon>Bacteria</taxon>
        <taxon>Bacillati</taxon>
        <taxon>Actinomycetota</taxon>
        <taxon>Actinomycetes</taxon>
        <taxon>Micromonosporales</taxon>
        <taxon>Micromonosporaceae</taxon>
        <taxon>Actinocatenispora</taxon>
    </lineage>
</organism>